<dbReference type="GO" id="GO:0005741">
    <property type="term" value="C:mitochondrial outer membrane"/>
    <property type="evidence" value="ECO:0007669"/>
    <property type="project" value="TreeGrafter"/>
</dbReference>
<dbReference type="VEuPathDB" id="AmoebaDB:ACA1_220740"/>
<dbReference type="PROSITE" id="PS50005">
    <property type="entry name" value="TPR"/>
    <property type="match status" value="1"/>
</dbReference>
<dbReference type="InterPro" id="IPR028061">
    <property type="entry name" value="Fis1_TPR_C"/>
</dbReference>
<keyword evidence="5" id="KW-1185">Reference proteome</keyword>
<dbReference type="AlphaFoldDB" id="L8GRP2"/>
<dbReference type="GeneID" id="14915888"/>
<dbReference type="OrthoDB" id="421154at2759"/>
<dbReference type="CDD" id="cd12212">
    <property type="entry name" value="Fis1"/>
    <property type="match status" value="1"/>
</dbReference>
<dbReference type="EMBL" id="KB008036">
    <property type="protein sequence ID" value="ELR15313.1"/>
    <property type="molecule type" value="Genomic_DNA"/>
</dbReference>
<organism evidence="4 5">
    <name type="scientific">Acanthamoeba castellanii (strain ATCC 30010 / Neff)</name>
    <dbReference type="NCBI Taxonomy" id="1257118"/>
    <lineage>
        <taxon>Eukaryota</taxon>
        <taxon>Amoebozoa</taxon>
        <taxon>Discosea</taxon>
        <taxon>Longamoebia</taxon>
        <taxon>Centramoebida</taxon>
        <taxon>Acanthamoebidae</taxon>
        <taxon>Acanthamoeba</taxon>
    </lineage>
</organism>
<dbReference type="PANTHER" id="PTHR13247">
    <property type="entry name" value="TETRATRICOPEPTIDE REPEAT PROTEIN 11 TPR REPEAT PROTEIN 11"/>
    <property type="match status" value="1"/>
</dbReference>
<proteinExistence type="predicted"/>
<dbReference type="InterPro" id="IPR033745">
    <property type="entry name" value="Fis1_cytosol"/>
</dbReference>
<evidence type="ECO:0000256" key="1">
    <source>
        <dbReference type="PROSITE-ProRule" id="PRU00339"/>
    </source>
</evidence>
<evidence type="ECO:0000256" key="3">
    <source>
        <dbReference type="SAM" id="Phobius"/>
    </source>
</evidence>
<evidence type="ECO:0000256" key="2">
    <source>
        <dbReference type="SAM" id="MobiDB-lite"/>
    </source>
</evidence>
<dbReference type="STRING" id="1257118.L8GRP2"/>
<dbReference type="GO" id="GO:0016559">
    <property type="term" value="P:peroxisome fission"/>
    <property type="evidence" value="ECO:0007669"/>
    <property type="project" value="TreeGrafter"/>
</dbReference>
<dbReference type="GO" id="GO:0000422">
    <property type="term" value="P:autophagy of mitochondrion"/>
    <property type="evidence" value="ECO:0007669"/>
    <property type="project" value="TreeGrafter"/>
</dbReference>
<dbReference type="InterPro" id="IPR019734">
    <property type="entry name" value="TPR_rpt"/>
</dbReference>
<accession>L8GRP2</accession>
<name>L8GRP2_ACACF</name>
<dbReference type="RefSeq" id="XP_004337326.1">
    <property type="nucleotide sequence ID" value="XM_004337278.1"/>
</dbReference>
<keyword evidence="3" id="KW-0812">Transmembrane</keyword>
<dbReference type="InterPro" id="IPR016543">
    <property type="entry name" value="Fis1"/>
</dbReference>
<dbReference type="SUPFAM" id="SSF48452">
    <property type="entry name" value="TPR-like"/>
    <property type="match status" value="1"/>
</dbReference>
<feature type="region of interest" description="Disordered" evidence="2">
    <location>
        <begin position="1"/>
        <end position="20"/>
    </location>
</feature>
<keyword evidence="3" id="KW-1133">Transmembrane helix</keyword>
<evidence type="ECO:0000313" key="4">
    <source>
        <dbReference type="EMBL" id="ELR15313.1"/>
    </source>
</evidence>
<dbReference type="Gene3D" id="1.25.40.10">
    <property type="entry name" value="Tetratricopeptide repeat domain"/>
    <property type="match status" value="1"/>
</dbReference>
<dbReference type="PANTHER" id="PTHR13247:SF0">
    <property type="entry name" value="MITOCHONDRIAL FISSION 1 PROTEIN"/>
    <property type="match status" value="1"/>
</dbReference>
<evidence type="ECO:0000313" key="5">
    <source>
        <dbReference type="Proteomes" id="UP000011083"/>
    </source>
</evidence>
<dbReference type="GO" id="GO:0005778">
    <property type="term" value="C:peroxisomal membrane"/>
    <property type="evidence" value="ECO:0007669"/>
    <property type="project" value="TreeGrafter"/>
</dbReference>
<dbReference type="InterPro" id="IPR011990">
    <property type="entry name" value="TPR-like_helical_dom_sf"/>
</dbReference>
<reference evidence="4 5" key="1">
    <citation type="journal article" date="2013" name="Genome Biol.">
        <title>Genome of Acanthamoeba castellanii highlights extensive lateral gene transfer and early evolution of tyrosine kinase signaling.</title>
        <authorList>
            <person name="Clarke M."/>
            <person name="Lohan A.J."/>
            <person name="Liu B."/>
            <person name="Lagkouvardos I."/>
            <person name="Roy S."/>
            <person name="Zafar N."/>
            <person name="Bertelli C."/>
            <person name="Schilde C."/>
            <person name="Kianianmomeni A."/>
            <person name="Burglin T.R."/>
            <person name="Frech C."/>
            <person name="Turcotte B."/>
            <person name="Kopec K.O."/>
            <person name="Synnott J.M."/>
            <person name="Choo C."/>
            <person name="Paponov I."/>
            <person name="Finkler A."/>
            <person name="Soon Heng Tan C."/>
            <person name="Hutchins A.P."/>
            <person name="Weinmeier T."/>
            <person name="Rattei T."/>
            <person name="Chu J.S."/>
            <person name="Gimenez G."/>
            <person name="Irimia M."/>
            <person name="Rigden D.J."/>
            <person name="Fitzpatrick D.A."/>
            <person name="Lorenzo-Morales J."/>
            <person name="Bateman A."/>
            <person name="Chiu C.H."/>
            <person name="Tang P."/>
            <person name="Hegemann P."/>
            <person name="Fromm H."/>
            <person name="Raoult D."/>
            <person name="Greub G."/>
            <person name="Miranda-Saavedra D."/>
            <person name="Chen N."/>
            <person name="Nash P."/>
            <person name="Ginger M.L."/>
            <person name="Horn M."/>
            <person name="Schaap P."/>
            <person name="Caler L."/>
            <person name="Loftus B."/>
        </authorList>
    </citation>
    <scope>NUCLEOTIDE SEQUENCE [LARGE SCALE GENOMIC DNA]</scope>
    <source>
        <strain evidence="4 5">Neff</strain>
    </source>
</reference>
<feature type="repeat" description="TPR" evidence="1">
    <location>
        <begin position="92"/>
        <end position="125"/>
    </location>
</feature>
<keyword evidence="3" id="KW-0472">Membrane</keyword>
<dbReference type="OMA" id="QFNYAWG"/>
<protein>
    <submittedName>
        <fullName evidence="4">Tetratricopeptide repeat domain containing protein</fullName>
    </submittedName>
</protein>
<dbReference type="Pfam" id="PF14853">
    <property type="entry name" value="Fis1_TPR_C"/>
    <property type="match status" value="1"/>
</dbReference>
<dbReference type="KEGG" id="acan:ACA1_220740"/>
<feature type="transmembrane region" description="Helical" evidence="3">
    <location>
        <begin position="144"/>
        <end position="168"/>
    </location>
</feature>
<keyword evidence="1" id="KW-0802">TPR repeat</keyword>
<dbReference type="GO" id="GO:0000266">
    <property type="term" value="P:mitochondrial fission"/>
    <property type="evidence" value="ECO:0007669"/>
    <property type="project" value="InterPro"/>
</dbReference>
<sequence length="174" mass="19803">MEDDREYDKQTTEEIKEDIRQQMKSEESIDFRLDLERLEREYKEECRQHGSAGAKKFPYAVLLIRSNNRQQVEFGVRLLHEELREEIEDGGRANLYYLALGYFRLGDYVAARKSAEALLQLEPHNRQARAMKALLDEQITKDGLVGMGLVGGATLLAAGALTAGVFLIRALAKK</sequence>
<dbReference type="Proteomes" id="UP000011083">
    <property type="component" value="Unassembled WGS sequence"/>
</dbReference>
<gene>
    <name evidence="4" type="ORF">ACA1_220740</name>
</gene>